<dbReference type="EMBL" id="CP017599">
    <property type="protein sequence ID" value="AOW99931.1"/>
    <property type="molecule type" value="Genomic_DNA"/>
</dbReference>
<dbReference type="InterPro" id="IPR036736">
    <property type="entry name" value="ACP-like_sf"/>
</dbReference>
<dbReference type="GO" id="GO:0003824">
    <property type="term" value="F:catalytic activity"/>
    <property type="evidence" value="ECO:0007669"/>
    <property type="project" value="InterPro"/>
</dbReference>
<feature type="domain" description="Carrier" evidence="5">
    <location>
        <begin position="624"/>
        <end position="699"/>
    </location>
</feature>
<evidence type="ECO:0000256" key="4">
    <source>
        <dbReference type="SAM" id="MobiDB-lite"/>
    </source>
</evidence>
<comment type="cofactor">
    <cofactor evidence="1">
        <name>pantetheine 4'-phosphate</name>
        <dbReference type="ChEBI" id="CHEBI:47942"/>
    </cofactor>
</comment>
<evidence type="ECO:0000256" key="3">
    <source>
        <dbReference type="ARBA" id="ARBA00022553"/>
    </source>
</evidence>
<name>A0A1D8TQL3_9CYAN</name>
<dbReference type="GO" id="GO:0005737">
    <property type="term" value="C:cytoplasm"/>
    <property type="evidence" value="ECO:0007669"/>
    <property type="project" value="TreeGrafter"/>
</dbReference>
<dbReference type="InterPro" id="IPR023213">
    <property type="entry name" value="CAT-like_dom_sf"/>
</dbReference>
<dbReference type="GO" id="GO:0031177">
    <property type="term" value="F:phosphopantetheine binding"/>
    <property type="evidence" value="ECO:0007669"/>
    <property type="project" value="InterPro"/>
</dbReference>
<dbReference type="PROSITE" id="PS00455">
    <property type="entry name" value="AMP_BINDING"/>
    <property type="match status" value="1"/>
</dbReference>
<organism evidence="6 7">
    <name type="scientific">Moorena producens PAL-8-15-08-1</name>
    <dbReference type="NCBI Taxonomy" id="1458985"/>
    <lineage>
        <taxon>Bacteria</taxon>
        <taxon>Bacillati</taxon>
        <taxon>Cyanobacteriota</taxon>
        <taxon>Cyanophyceae</taxon>
        <taxon>Coleofasciculales</taxon>
        <taxon>Coleofasciculaceae</taxon>
        <taxon>Moorena</taxon>
    </lineage>
</organism>
<dbReference type="GO" id="GO:0044550">
    <property type="term" value="P:secondary metabolite biosynthetic process"/>
    <property type="evidence" value="ECO:0007669"/>
    <property type="project" value="TreeGrafter"/>
</dbReference>
<dbReference type="InterPro" id="IPR042099">
    <property type="entry name" value="ANL_N_sf"/>
</dbReference>
<dbReference type="PROSITE" id="PS00012">
    <property type="entry name" value="PHOSPHOPANTETHEINE"/>
    <property type="match status" value="1"/>
</dbReference>
<dbReference type="Proteomes" id="UP000177870">
    <property type="component" value="Chromosome"/>
</dbReference>
<dbReference type="SUPFAM" id="SSF52777">
    <property type="entry name" value="CoA-dependent acyltransferases"/>
    <property type="match status" value="2"/>
</dbReference>
<dbReference type="InterPro" id="IPR000873">
    <property type="entry name" value="AMP-dep_synth/lig_dom"/>
</dbReference>
<dbReference type="Gene3D" id="3.30.559.10">
    <property type="entry name" value="Chloramphenicol acetyltransferase-like domain"/>
    <property type="match status" value="1"/>
</dbReference>
<dbReference type="GO" id="GO:0008610">
    <property type="term" value="P:lipid biosynthetic process"/>
    <property type="evidence" value="ECO:0007669"/>
    <property type="project" value="UniProtKB-ARBA"/>
</dbReference>
<dbReference type="Gene3D" id="3.30.559.30">
    <property type="entry name" value="Nonribosomal peptide synthetase, condensation domain"/>
    <property type="match status" value="1"/>
</dbReference>
<keyword evidence="2" id="KW-0596">Phosphopantetheine</keyword>
<dbReference type="Pfam" id="PF00668">
    <property type="entry name" value="Condensation"/>
    <property type="match status" value="1"/>
</dbReference>
<evidence type="ECO:0000256" key="1">
    <source>
        <dbReference type="ARBA" id="ARBA00001957"/>
    </source>
</evidence>
<dbReference type="CDD" id="cd19531">
    <property type="entry name" value="LCL_NRPS-like"/>
    <property type="match status" value="1"/>
</dbReference>
<dbReference type="CDD" id="cd05906">
    <property type="entry name" value="A_NRPS_TubE_like"/>
    <property type="match status" value="1"/>
</dbReference>
<protein>
    <recommendedName>
        <fullName evidence="5">Carrier domain-containing protein</fullName>
    </recommendedName>
</protein>
<evidence type="ECO:0000313" key="7">
    <source>
        <dbReference type="Proteomes" id="UP000177870"/>
    </source>
</evidence>
<gene>
    <name evidence="6" type="ORF">BJP34_11130</name>
</gene>
<dbReference type="SMART" id="SM00823">
    <property type="entry name" value="PKS_PP"/>
    <property type="match status" value="1"/>
</dbReference>
<dbReference type="OrthoDB" id="499075at2"/>
<dbReference type="RefSeq" id="WP_070392405.1">
    <property type="nucleotide sequence ID" value="NZ_CP017599.1"/>
</dbReference>
<dbReference type="SUPFAM" id="SSF52540">
    <property type="entry name" value="P-loop containing nucleoside triphosphate hydrolases"/>
    <property type="match status" value="1"/>
</dbReference>
<dbReference type="InterPro" id="IPR020845">
    <property type="entry name" value="AMP-binding_CS"/>
</dbReference>
<dbReference type="Gene3D" id="3.40.50.300">
    <property type="entry name" value="P-loop containing nucleotide triphosphate hydrolases"/>
    <property type="match status" value="1"/>
</dbReference>
<dbReference type="InterPro" id="IPR009081">
    <property type="entry name" value="PP-bd_ACP"/>
</dbReference>
<dbReference type="SUPFAM" id="SSF47336">
    <property type="entry name" value="ACP-like"/>
    <property type="match status" value="1"/>
</dbReference>
<dbReference type="FunFam" id="1.10.1200.10:FF:000005">
    <property type="entry name" value="Nonribosomal peptide synthetase 1"/>
    <property type="match status" value="1"/>
</dbReference>
<dbReference type="Pfam" id="PF13469">
    <property type="entry name" value="Sulfotransfer_3"/>
    <property type="match status" value="1"/>
</dbReference>
<dbReference type="Pfam" id="PF00550">
    <property type="entry name" value="PP-binding"/>
    <property type="match status" value="1"/>
</dbReference>
<accession>A0A1D8TQL3</accession>
<dbReference type="Gene3D" id="1.10.1200.10">
    <property type="entry name" value="ACP-like"/>
    <property type="match status" value="1"/>
</dbReference>
<reference evidence="7" key="1">
    <citation type="submission" date="2016-10" db="EMBL/GenBank/DDBJ databases">
        <title>Comparative genomics uncovers the prolific and rare metabolic potential of the cyanobacterial genus Moorea.</title>
        <authorList>
            <person name="Leao T."/>
            <person name="Castelao G."/>
            <person name="Korobeynikov A."/>
            <person name="Monroe E.A."/>
            <person name="Podell S."/>
            <person name="Glukhov E."/>
            <person name="Allen E."/>
            <person name="Gerwick W.H."/>
            <person name="Gerwick L."/>
        </authorList>
    </citation>
    <scope>NUCLEOTIDE SEQUENCE [LARGE SCALE GENOMIC DNA]</scope>
    <source>
        <strain evidence="7">PAL-8-15-08-1</strain>
    </source>
</reference>
<dbReference type="KEGG" id="mpro:BJP34_11130"/>
<dbReference type="Gene3D" id="3.40.50.12780">
    <property type="entry name" value="N-terminal domain of ligase-like"/>
    <property type="match status" value="1"/>
</dbReference>
<dbReference type="Pfam" id="PF00501">
    <property type="entry name" value="AMP-binding"/>
    <property type="match status" value="1"/>
</dbReference>
<feature type="region of interest" description="Disordered" evidence="4">
    <location>
        <begin position="31"/>
        <end position="55"/>
    </location>
</feature>
<proteinExistence type="predicted"/>
<dbReference type="InterPro" id="IPR001242">
    <property type="entry name" value="Condensation_dom"/>
</dbReference>
<evidence type="ECO:0000256" key="2">
    <source>
        <dbReference type="ARBA" id="ARBA00022450"/>
    </source>
</evidence>
<dbReference type="Gene3D" id="3.30.300.30">
    <property type="match status" value="1"/>
</dbReference>
<dbReference type="InterPro" id="IPR027417">
    <property type="entry name" value="P-loop_NTPase"/>
</dbReference>
<keyword evidence="3" id="KW-0597">Phosphoprotein</keyword>
<dbReference type="PROSITE" id="PS50075">
    <property type="entry name" value="CARRIER"/>
    <property type="match status" value="1"/>
</dbReference>
<dbReference type="InterPro" id="IPR006162">
    <property type="entry name" value="Ppantetheine_attach_site"/>
</dbReference>
<sequence length="1484" mass="167422">MLTNQKKDSSDVNQEALTTIPAIDEQLAQKLEEQWKPQALTDGGPLPSDPDAPTTLPQVLERSAEQIVGESIVYLQGDGSEIVQSYAELLEEAKKILAGLRKQGLTPQDKVILQLEKSWDIIPAFWGCILGGFVPTIMEAPITYVESNPIAKKLRQIWEFLDKPFIITNKELPEKIQSFLSGSEQKVSCIETLRHNAPDKSYYPSQPEETAFFNLTSGSTGIPKCVRMTHRNLISRSRGANILNQHQPEDVILNWLPFDHIGSICDWHIRCIELGCKQVYAAKEYILGRPLNWLDLIDKYRVNYSWAPNFAYSLVNDLLEREPNQTWDLSCVQFLLTAGEAVSSQAVEEFMENMAAYGLSKTAIRPAFGMAELGSGITYYQPTPEAPLKFHRVDKDSLKGTIKRVGAEHPNSSIFADLGPVIPGVTIRIVDEEKSILPEDTIGHLQVCGDAVSPGYDKNPEANRESFLENGWFDTGDLGFITNGHLVLTGRAKETIIINGANYYSQEIETVVEEVEGVEVSYTAACAVRDGGGSTEKLAIFFHLTTQKDEEILPLLQTIRKQVISKIGVNPDYLIPVPREVIPKTAIGKIQRLKLSKGFEAGEFTQILKQLGDQNARSSQEKIAPRNKLEHQLASIWQDVLGIPTVGIEDNFFELGGNSIVAMAMVNKLQDELNKILHPVALFDAPTIATLAEYLEENYSELAEETEGKVVSKTSNTLVEKLNTKQIGQMRQYLLHHLCGESVQSDTSGKKNKQAIFILCTGRSGSTLLRVIMAGHPQLFAPPELYLLSFNTLAERKAAFSGRNNFLGEGVIRAIMEIKNCDGEQAQQIMEELEEQNLSTKEFFSLMQEWLPGQIIADKTPPYVFNPEVLQRAEEEFENPLYIHLQRHPLATIRSMKEARLDLLVAMEENQFSVEQKGELMWLISHQNILEFLKNIPSSRQHQLKYEDLVQQPETTVDQLCEFIGIDFHPDMLQPYKEKKQRMTDGVHAVSRMMGDPKFHTYKGINAKVAERWKEEYKVDFLSPETWKVAESLGYDRPSENSLSNSLPLTVEQEYMWWRAHPEGLYNNTWRIWRIEGPLNLKVLQEAIKEIARRHTPLHTTLEKVDGSVVQVVRPEMEPAFEVVDCPNIPENEESQVIRNYLEECSLRQFDLVNGPMLRVNILRLSETSHILMPCINHATTDASSWGLFIHELNALYSAFASGQPSPLPPLAMTFTDYAQWYQQWLQAGTLDKCLNYWRKTLAGAELLELPTDRPLPANPTFRQGSEPLKISADLKSSLENISKKAGVVLYVTLLSAYGVVLGSVANQEDFAIDSIFVNRLRKEAQSLIGPFGNILPLRLDLKGDPTFAELLDRIQQTVRNGYAHNSLPFLQLVDIWKAQGKQFKYPTSVGFNVINATNSEQLELPEMEVSFIGMKKKAVVRNLHLRMLAKDGGYSADFRYITDILDGTTVARIARKYHFLLETVVKEPQKPLSQLRVMLDRVE</sequence>
<dbReference type="PANTHER" id="PTHR45527">
    <property type="entry name" value="NONRIBOSOMAL PEPTIDE SYNTHETASE"/>
    <property type="match status" value="1"/>
</dbReference>
<dbReference type="InterPro" id="IPR020806">
    <property type="entry name" value="PKS_PP-bd"/>
</dbReference>
<dbReference type="PANTHER" id="PTHR45527:SF1">
    <property type="entry name" value="FATTY ACID SYNTHASE"/>
    <property type="match status" value="1"/>
</dbReference>
<dbReference type="InterPro" id="IPR045851">
    <property type="entry name" value="AMP-bd_C_sf"/>
</dbReference>
<dbReference type="GO" id="GO:0043041">
    <property type="term" value="P:amino acid activation for nonribosomal peptide biosynthetic process"/>
    <property type="evidence" value="ECO:0007669"/>
    <property type="project" value="TreeGrafter"/>
</dbReference>
<dbReference type="SUPFAM" id="SSF56801">
    <property type="entry name" value="Acetyl-CoA synthetase-like"/>
    <property type="match status" value="1"/>
</dbReference>
<evidence type="ECO:0000259" key="5">
    <source>
        <dbReference type="PROSITE" id="PS50075"/>
    </source>
</evidence>
<dbReference type="STRING" id="1458985.BJP34_11130"/>
<evidence type="ECO:0000313" key="6">
    <source>
        <dbReference type="EMBL" id="AOW99931.1"/>
    </source>
</evidence>